<feature type="active site" description="Charge relay system" evidence="5">
    <location>
        <position position="228"/>
    </location>
</feature>
<evidence type="ECO:0000256" key="4">
    <source>
        <dbReference type="ARBA" id="ARBA00022825"/>
    </source>
</evidence>
<feature type="chain" id="PRO_5046768848" evidence="7">
    <location>
        <begin position="27"/>
        <end position="1095"/>
    </location>
</feature>
<dbReference type="InterPro" id="IPR050131">
    <property type="entry name" value="Peptidase_S8_subtilisin-like"/>
</dbReference>
<dbReference type="PRINTS" id="PR00723">
    <property type="entry name" value="SUBTILISIN"/>
</dbReference>
<dbReference type="InterPro" id="IPR000209">
    <property type="entry name" value="Peptidase_S8/S53_dom"/>
</dbReference>
<evidence type="ECO:0000256" key="6">
    <source>
        <dbReference type="SAM" id="MobiDB-lite"/>
    </source>
</evidence>
<evidence type="ECO:0000256" key="1">
    <source>
        <dbReference type="ARBA" id="ARBA00011073"/>
    </source>
</evidence>
<dbReference type="InterPro" id="IPR015500">
    <property type="entry name" value="Peptidase_S8_subtilisin-rel"/>
</dbReference>
<sequence length="1095" mass="114459">MRRTLRLAAAGLMATAALGVAPPAGADPPGRSAAPLPAGKSWTVTLVTGDVVRVRTNAGKVPTVSVTPGEGRRSTAFGTSVRPDGSIRVIPADMAPRIGKMLDPALFDVTGLIKQGYDDSRTKEVPLIVQREPGAPSTLGGTLREGRRLPSLGAVAARQPKRQAHRFGAALKQRSPGVRRVWLDRRIRASAITAAKAATLDRNLTQVGAPSAWNAGYTGAGVKVAVLDTGADPEHPDLKGRIAESQDFSDTGSTVDRFGHGTHVAATVAGTGQGSGGERKGVAPDASLLVGKVLDDEGFGTDSMVIAGMEWAAPRARVVNMSLGGFDPSDGKDPLSTALDRLTEQHGTLFVTASGNDGMLAGVPAPAAAGSALTVGAVDGQDRLADFSNRGPRSGGHPVAKPEIVAPGVDVVAARAAGTSMGRPIDSRYTAASGTSMATPHVAGAAALVAQRHPSWKSADLKAALTGAAAPAAGGDVFERGAGRLDAGAAATAPVTAGQSIIDLGSTAFGSTEPLAGEVSWTGRTGTRLDLSVRVTDRQGRDASGAARLDASSAQVPAGGTAKAGLRIDPAKLPRRGGYGVEVLARGGGTVVRTQLTFHAAPRTHTLTVKSTPPPGAEAFTADADVINTDDIAELLTQIEVPGTTTIQVPEGRYSVMGNVYADGTVAIAGDPDVVVDRDMTVTLDAGRARQVDARVQDRQTTTETVNAAYSYQIRQGFILYEAFAGTPDAKVYVQPTENVTTGTSKAYSGVRLSAPGEVYDLVREFGDRFPEDPTYTVTPAERNRLARVDQRFAAVDGDTARQMSHRRKSHHESGLYLLDAGGQVKPGTTRTDYLSPGALWTEVSSPGMVEYMAEQLPFRRVEAGGREAFTWGRQPVRPGPYSRNPNSSLSDCEPVQSTRTRGSLQAKLVPFQARVDGFDCGFFEEAPAQRLALYADDRKVGENASSFGRFDVPAGKARYRLEYDVDASKMLPVSTRTSTAWTFTSQAPAGHASELLPLLLVDYDLPLDLGNQPAGKEAVFTVDRYAGSSRVTSFKLWTSADDGATWTAVNARSLGGGRYAAALPASGSVSLRVAASDDGGSGIDQRIIRAYRVR</sequence>
<feature type="compositionally biased region" description="Polar residues" evidence="6">
    <location>
        <begin position="884"/>
        <end position="896"/>
    </location>
</feature>
<dbReference type="PROSITE" id="PS00138">
    <property type="entry name" value="SUBTILASE_SER"/>
    <property type="match status" value="1"/>
</dbReference>
<feature type="domain" description="Peptidase S8/S53" evidence="8">
    <location>
        <begin position="219"/>
        <end position="473"/>
    </location>
</feature>
<evidence type="ECO:0000256" key="7">
    <source>
        <dbReference type="SAM" id="SignalP"/>
    </source>
</evidence>
<feature type="signal peptide" evidence="7">
    <location>
        <begin position="1"/>
        <end position="26"/>
    </location>
</feature>
<gene>
    <name evidence="9" type="ORF">GCM10010191_28470</name>
</gene>
<keyword evidence="7" id="KW-0732">Signal</keyword>
<evidence type="ECO:0000313" key="9">
    <source>
        <dbReference type="EMBL" id="GAA2416380.1"/>
    </source>
</evidence>
<keyword evidence="10" id="KW-1185">Reference proteome</keyword>
<dbReference type="PROSITE" id="PS51892">
    <property type="entry name" value="SUBTILASE"/>
    <property type="match status" value="1"/>
</dbReference>
<dbReference type="Proteomes" id="UP001501231">
    <property type="component" value="Unassembled WGS sequence"/>
</dbReference>
<feature type="active site" description="Charge relay system" evidence="5">
    <location>
        <position position="436"/>
    </location>
</feature>
<feature type="active site" description="Charge relay system" evidence="5">
    <location>
        <position position="260"/>
    </location>
</feature>
<dbReference type="RefSeq" id="WP_344589395.1">
    <property type="nucleotide sequence ID" value="NZ_BAAARW010000011.1"/>
</dbReference>
<accession>A0ABN3IYQ5</accession>
<comment type="caution">
    <text evidence="9">The sequence shown here is derived from an EMBL/GenBank/DDBJ whole genome shotgun (WGS) entry which is preliminary data.</text>
</comment>
<dbReference type="InterPro" id="IPR036852">
    <property type="entry name" value="Peptidase_S8/S53_dom_sf"/>
</dbReference>
<reference evidence="9 10" key="1">
    <citation type="journal article" date="2019" name="Int. J. Syst. Evol. Microbiol.">
        <title>The Global Catalogue of Microorganisms (GCM) 10K type strain sequencing project: providing services to taxonomists for standard genome sequencing and annotation.</title>
        <authorList>
            <consortium name="The Broad Institute Genomics Platform"/>
            <consortium name="The Broad Institute Genome Sequencing Center for Infectious Disease"/>
            <person name="Wu L."/>
            <person name="Ma J."/>
        </authorList>
    </citation>
    <scope>NUCLEOTIDE SEQUENCE [LARGE SCALE GENOMIC DNA]</scope>
    <source>
        <strain evidence="9 10">JCM 3325</strain>
    </source>
</reference>
<evidence type="ECO:0000256" key="3">
    <source>
        <dbReference type="ARBA" id="ARBA00022801"/>
    </source>
</evidence>
<organism evidence="9 10">
    <name type="scientific">Actinomadura vinacea</name>
    <dbReference type="NCBI Taxonomy" id="115336"/>
    <lineage>
        <taxon>Bacteria</taxon>
        <taxon>Bacillati</taxon>
        <taxon>Actinomycetota</taxon>
        <taxon>Actinomycetes</taxon>
        <taxon>Streptosporangiales</taxon>
        <taxon>Thermomonosporaceae</taxon>
        <taxon>Actinomadura</taxon>
    </lineage>
</organism>
<dbReference type="Gene3D" id="3.40.50.200">
    <property type="entry name" value="Peptidase S8/S53 domain"/>
    <property type="match status" value="1"/>
</dbReference>
<name>A0ABN3IYQ5_9ACTN</name>
<proteinExistence type="inferred from homology"/>
<keyword evidence="4 5" id="KW-0720">Serine protease</keyword>
<dbReference type="Pfam" id="PF00082">
    <property type="entry name" value="Peptidase_S8"/>
    <property type="match status" value="1"/>
</dbReference>
<keyword evidence="2 5" id="KW-0645">Protease</keyword>
<evidence type="ECO:0000256" key="5">
    <source>
        <dbReference type="PROSITE-ProRule" id="PRU01240"/>
    </source>
</evidence>
<dbReference type="PANTHER" id="PTHR43806:SF65">
    <property type="entry name" value="SERINE PROTEASE APRX"/>
    <property type="match status" value="1"/>
</dbReference>
<protein>
    <submittedName>
        <fullName evidence="9">S8 family serine peptidase</fullName>
    </submittedName>
</protein>
<comment type="similarity">
    <text evidence="1 5">Belongs to the peptidase S8 family.</text>
</comment>
<evidence type="ECO:0000259" key="8">
    <source>
        <dbReference type="Pfam" id="PF00082"/>
    </source>
</evidence>
<keyword evidence="3 5" id="KW-0378">Hydrolase</keyword>
<dbReference type="InterPro" id="IPR023828">
    <property type="entry name" value="Peptidase_S8_Ser-AS"/>
</dbReference>
<dbReference type="EMBL" id="BAAARW010000011">
    <property type="protein sequence ID" value="GAA2416380.1"/>
    <property type="molecule type" value="Genomic_DNA"/>
</dbReference>
<evidence type="ECO:0000256" key="2">
    <source>
        <dbReference type="ARBA" id="ARBA00022670"/>
    </source>
</evidence>
<dbReference type="SUPFAM" id="SSF52743">
    <property type="entry name" value="Subtilisin-like"/>
    <property type="match status" value="1"/>
</dbReference>
<feature type="region of interest" description="Disordered" evidence="6">
    <location>
        <begin position="872"/>
        <end position="896"/>
    </location>
</feature>
<dbReference type="PANTHER" id="PTHR43806">
    <property type="entry name" value="PEPTIDASE S8"/>
    <property type="match status" value="1"/>
</dbReference>
<evidence type="ECO:0000313" key="10">
    <source>
        <dbReference type="Proteomes" id="UP001501231"/>
    </source>
</evidence>